<protein>
    <submittedName>
        <fullName evidence="6">Amino acid adenylation domain-containing protein</fullName>
    </submittedName>
</protein>
<dbReference type="InterPro" id="IPR045851">
    <property type="entry name" value="AMP-bd_C_sf"/>
</dbReference>
<dbReference type="Gene3D" id="1.10.1200.10">
    <property type="entry name" value="ACP-like"/>
    <property type="match status" value="5"/>
</dbReference>
<name>A0ABW9FZY6_9NOCA</name>
<dbReference type="PANTHER" id="PTHR45527">
    <property type="entry name" value="NONRIBOSOMAL PEPTIDE SYNTHETASE"/>
    <property type="match status" value="1"/>
</dbReference>
<dbReference type="SMART" id="SM00823">
    <property type="entry name" value="PKS_PP"/>
    <property type="match status" value="6"/>
</dbReference>
<keyword evidence="7" id="KW-1185">Reference proteome</keyword>
<dbReference type="InterPro" id="IPR006162">
    <property type="entry name" value="Ppantetheine_attach_site"/>
</dbReference>
<dbReference type="InterPro" id="IPR001031">
    <property type="entry name" value="Thioesterase"/>
</dbReference>
<feature type="domain" description="Carrier" evidence="5">
    <location>
        <begin position="4922"/>
        <end position="4996"/>
    </location>
</feature>
<organism evidence="6 7">
    <name type="scientific">Prescottella soli</name>
    <dbReference type="NCBI Taxonomy" id="1543852"/>
    <lineage>
        <taxon>Bacteria</taxon>
        <taxon>Bacillati</taxon>
        <taxon>Actinomycetota</taxon>
        <taxon>Actinomycetes</taxon>
        <taxon>Mycobacteriales</taxon>
        <taxon>Nocardiaceae</taxon>
        <taxon>Prescottella</taxon>
    </lineage>
</organism>
<dbReference type="InterPro" id="IPR020845">
    <property type="entry name" value="AMP-binding_CS"/>
</dbReference>
<dbReference type="InterPro" id="IPR029058">
    <property type="entry name" value="AB_hydrolase_fold"/>
</dbReference>
<dbReference type="InterPro" id="IPR010071">
    <property type="entry name" value="AA_adenyl_dom"/>
</dbReference>
<dbReference type="PROSITE" id="PS00012">
    <property type="entry name" value="PHOSPHOPANTETHEINE"/>
    <property type="match status" value="4"/>
</dbReference>
<dbReference type="NCBIfam" id="TIGR01733">
    <property type="entry name" value="AA-adenyl-dom"/>
    <property type="match status" value="4"/>
</dbReference>
<dbReference type="SMART" id="SM00824">
    <property type="entry name" value="PKS_TE"/>
    <property type="match status" value="1"/>
</dbReference>
<dbReference type="Gene3D" id="3.40.50.1820">
    <property type="entry name" value="alpha/beta hydrolase"/>
    <property type="match status" value="1"/>
</dbReference>
<dbReference type="CDD" id="cd19540">
    <property type="entry name" value="LCL_NRPS-like"/>
    <property type="match status" value="2"/>
</dbReference>
<dbReference type="Pfam" id="PF00550">
    <property type="entry name" value="PP-binding"/>
    <property type="match status" value="6"/>
</dbReference>
<dbReference type="SUPFAM" id="SSF53474">
    <property type="entry name" value="alpha/beta-Hydrolases"/>
    <property type="match status" value="1"/>
</dbReference>
<dbReference type="NCBIfam" id="NF003417">
    <property type="entry name" value="PRK04813.1"/>
    <property type="match status" value="8"/>
</dbReference>
<dbReference type="InterPro" id="IPR000873">
    <property type="entry name" value="AMP-dep_synth/lig_dom"/>
</dbReference>
<dbReference type="CDD" id="cd05930">
    <property type="entry name" value="A_NRPS"/>
    <property type="match status" value="3"/>
</dbReference>
<dbReference type="InterPro" id="IPR020806">
    <property type="entry name" value="PKS_PP-bd"/>
</dbReference>
<dbReference type="Pfam" id="PF00975">
    <property type="entry name" value="Thioesterase"/>
    <property type="match status" value="1"/>
</dbReference>
<dbReference type="Proteomes" id="UP001629744">
    <property type="component" value="Unassembled WGS sequence"/>
</dbReference>
<dbReference type="InterPro" id="IPR023213">
    <property type="entry name" value="CAT-like_dom_sf"/>
</dbReference>
<feature type="domain" description="Carrier" evidence="5">
    <location>
        <begin position="945"/>
        <end position="1020"/>
    </location>
</feature>
<dbReference type="SUPFAM" id="SSF56801">
    <property type="entry name" value="Acetyl-CoA synthetase-like"/>
    <property type="match status" value="6"/>
</dbReference>
<dbReference type="Pfam" id="PF00501">
    <property type="entry name" value="AMP-binding"/>
    <property type="match status" value="7"/>
</dbReference>
<dbReference type="Gene3D" id="3.40.50.980">
    <property type="match status" value="2"/>
</dbReference>
<dbReference type="Gene3D" id="3.40.50.12780">
    <property type="entry name" value="N-terminal domain of ligase-like"/>
    <property type="match status" value="5"/>
</dbReference>
<reference evidence="6 7" key="1">
    <citation type="submission" date="2023-11" db="EMBL/GenBank/DDBJ databases">
        <authorList>
            <person name="Val-Calvo J."/>
            <person name="Scortti M."/>
            <person name="Vazquez-Boland J."/>
        </authorList>
    </citation>
    <scope>NUCLEOTIDE SEQUENCE [LARGE SCALE GENOMIC DNA]</scope>
    <source>
        <strain evidence="6 7">DSM 46662</strain>
    </source>
</reference>
<dbReference type="PROSITE" id="PS00455">
    <property type="entry name" value="AMP_BINDING"/>
    <property type="match status" value="6"/>
</dbReference>
<evidence type="ECO:0000313" key="6">
    <source>
        <dbReference type="EMBL" id="MFM1730708.1"/>
    </source>
</evidence>
<dbReference type="Gene3D" id="2.30.38.10">
    <property type="entry name" value="Luciferase, Domain 3"/>
    <property type="match status" value="1"/>
</dbReference>
<feature type="domain" description="Carrier" evidence="5">
    <location>
        <begin position="2977"/>
        <end position="3052"/>
    </location>
</feature>
<dbReference type="PANTHER" id="PTHR45527:SF1">
    <property type="entry name" value="FATTY ACID SYNTHASE"/>
    <property type="match status" value="1"/>
</dbReference>
<dbReference type="InterPro" id="IPR036736">
    <property type="entry name" value="ACP-like_sf"/>
</dbReference>
<evidence type="ECO:0000313" key="7">
    <source>
        <dbReference type="Proteomes" id="UP001629744"/>
    </source>
</evidence>
<dbReference type="Gene3D" id="3.30.559.30">
    <property type="entry name" value="Nonribosomal peptide synthetase, condensation domain"/>
    <property type="match status" value="6"/>
</dbReference>
<dbReference type="EMBL" id="JBDLNU010000005">
    <property type="protein sequence ID" value="MFM1730708.1"/>
    <property type="molecule type" value="Genomic_DNA"/>
</dbReference>
<keyword evidence="3" id="KW-0597">Phosphoprotein</keyword>
<gene>
    <name evidence="6" type="ORF">ABEU19_004245</name>
</gene>
<dbReference type="InterPro" id="IPR020802">
    <property type="entry name" value="TesA-like"/>
</dbReference>
<dbReference type="PROSITE" id="PS50075">
    <property type="entry name" value="CARRIER"/>
    <property type="match status" value="6"/>
</dbReference>
<feature type="domain" description="Carrier" evidence="5">
    <location>
        <begin position="3994"/>
        <end position="4069"/>
    </location>
</feature>
<dbReference type="Gene3D" id="3.30.300.30">
    <property type="match status" value="6"/>
</dbReference>
<evidence type="ECO:0000256" key="1">
    <source>
        <dbReference type="ARBA" id="ARBA00001957"/>
    </source>
</evidence>
<dbReference type="Gene3D" id="3.30.559.10">
    <property type="entry name" value="Chloramphenicol acetyltransferase-like domain"/>
    <property type="match status" value="7"/>
</dbReference>
<evidence type="ECO:0000256" key="3">
    <source>
        <dbReference type="ARBA" id="ARBA00022553"/>
    </source>
</evidence>
<dbReference type="Pfam" id="PF00668">
    <property type="entry name" value="Condensation"/>
    <property type="match status" value="6"/>
</dbReference>
<dbReference type="InterPro" id="IPR001242">
    <property type="entry name" value="Condensation_dom"/>
</dbReference>
<dbReference type="InterPro" id="IPR042099">
    <property type="entry name" value="ANL_N_sf"/>
</dbReference>
<feature type="domain" description="Carrier" evidence="5">
    <location>
        <begin position="1941"/>
        <end position="2016"/>
    </location>
</feature>
<evidence type="ECO:0000259" key="5">
    <source>
        <dbReference type="PROSITE" id="PS50075"/>
    </source>
</evidence>
<dbReference type="Pfam" id="PF13193">
    <property type="entry name" value="AMP-binding_C"/>
    <property type="match status" value="6"/>
</dbReference>
<dbReference type="RefSeq" id="WP_408587225.1">
    <property type="nucleotide sequence ID" value="NZ_JBDLNU010000005.1"/>
</dbReference>
<dbReference type="SUPFAM" id="SSF52777">
    <property type="entry name" value="CoA-dependent acyltransferases"/>
    <property type="match status" value="12"/>
</dbReference>
<accession>A0ABW9FZY6</accession>
<keyword evidence="2" id="KW-0596">Phosphopantetheine</keyword>
<dbReference type="InterPro" id="IPR009081">
    <property type="entry name" value="PP-bd_ACP"/>
</dbReference>
<dbReference type="InterPro" id="IPR025110">
    <property type="entry name" value="AMP-bd_C"/>
</dbReference>
<evidence type="ECO:0000256" key="2">
    <source>
        <dbReference type="ARBA" id="ARBA00022450"/>
    </source>
</evidence>
<proteinExistence type="predicted"/>
<comment type="caution">
    <text evidence="6">The sequence shown here is derived from an EMBL/GenBank/DDBJ whole genome shotgun (WGS) entry which is preliminary data.</text>
</comment>
<evidence type="ECO:0000256" key="4">
    <source>
        <dbReference type="SAM" id="MobiDB-lite"/>
    </source>
</evidence>
<comment type="cofactor">
    <cofactor evidence="1">
        <name>pantetheine 4'-phosphate</name>
        <dbReference type="ChEBI" id="CHEBI:47942"/>
    </cofactor>
</comment>
<feature type="region of interest" description="Disordered" evidence="4">
    <location>
        <begin position="5212"/>
        <end position="5231"/>
    </location>
</feature>
<feature type="domain" description="Carrier" evidence="5">
    <location>
        <begin position="5921"/>
        <end position="5996"/>
    </location>
</feature>
<dbReference type="SUPFAM" id="SSF47336">
    <property type="entry name" value="ACP-like"/>
    <property type="match status" value="6"/>
</dbReference>
<sequence>MSGHLSKARGCGLRPFPLSRAQRALLFAQQLAPDIALTVAQYLDLQGPLDAELMLSACDRAARDIGSGTTILVDIAGEPHQSEVPDIDDAPHFLDLSGADDPTSAAIDWMTQRTSRPIDPFSDRLAEMTLIRLSDDHHFLHCFAHHVVMDGYAAQVLTARIAELYRAAVAGKEPPPNRTASIEEIGRIVEAYETSARADKDRAYWLGKTARLPRGVSLGDRVGPVASPALRSLDALSDATTESLADSSLPEVPAILAAFAVYLARYTGVDEVSLSLPVSARTTAVLRRSAGSVSNVVPIRLRIAHEQSVGDLIRDVQVELTGALRHQRFRYDEMLRGLEVGEIQSGVGGVFGPVVNIMQFPLRWSFGDVDAELHILSTGPIDDLSVTIYPAGEDGATRVDFEANPSRYSEESLGRHHRRFLDFLSDFVSDMRRRVGDVDLDRPDDIVRSSTTIASGALLLPDALTRRVASGGVAVRSGEVEITYTELDARSSAIARKLIAHGAGPEVGVGVVLPRSVDSVLAMWAVAKTGAAFVPVDPDLPPRRLAQHLVGLTLVIAGREVELPSGTERVDLVTDGWESTPIDDADRPRPLRPDNAAWVIHTSGSTGRPKPVVVTHRGVAGLVSTLRARYAAASAERVLHMSSPAFDASIQEILLAADAGATLIVAHENEIGGDALARLLRVEAVTHVVSAPAVLAATPAVELPSLRVLDAGGEVLPVAVAQRWMPGRTMLNAYGPTETTVLAAVSDPIEARTLEGERSVPIGRPVDGTTLAVLDGRLRIVPKGAVGELYVGGPSLARGYGGDPGSTAERFVASVFGPGRMYRTGDLVRRRLDGQLEFVGRIDNQVQVRGVRIELGDIETVLAEHPEVAVAAAILSGGRIVAFVTGTGVDRETLWRWAVERLPRHMVPDRIVVLETFLLTPGGKIDRSALSAIEIARGDDVPGRPVHGQLETLIADTVARLLGTHEVSASADFFALGGDSLAASQLAAHVSAATGRRITVKDVFEHRTVARLAALAVGRSELPALERSAEGPALLAPAQRRLWLHAQSDPESTAYHVPFVIELDGDLSVGALHAALGDIVERHGTLRSVLAPSIDGVHQHVLPASEAIASFRVVECATAEESQRLAEEFASRPFALDTEVPIRFRIHRLADDRHELVVVAHHIALDGLSFAPLVSGLADAYSARHAGTSSSWAPLRIRYEDYARWHSTVLDSGVRDRDVEYWRTALDGVEEVPRLPLDRVRFDASGGVGRVVRSLDGDLSAAVRRLASAHGVTAFMVLHAVVAAVTSAVTGSGDTVVGTVDAGRRHPDLDPLVGMFVGTIALRAPVDLDGSFTDLVAAVRTADVEAFAHSDTPFDEVADAIGGRIPIQVMFSFEGFTDPRIDLPGLRVRARELRTRDARFDLEIVARESDRGEIGLEFRFDEGVLFEDTVRSWASLVCDGLARAVAEPTATLADILGLGTVDHGPTAPVVATLSGILAGPMWIEDAAGTAVDIAPAVAALAARLSLLGVVPDEFVAVLLPRSVQSIVASAAIARVGAAFVPLDPSQPAARIAAIIADVGARYVVAAADTDLPTGAIRVDPVAEETVPAPPVWSVHPDSPAYVIYTSGSTGAPKGVVVTHRGLAALAAAVRRAFDVGPDARILVSASPAFDASILEYLLGLGTGATMVVLPPEMYGGAELSDLLREGRITHWFSTPAIPAQFAPDDLDDLRVVGLGGEAWSTEIAARWAAGRTLLNLYGPTEASVVAMISEPVSADRTVPIGRLVDGMSAVVLDGGLRPVPEGTVGELYLAGPGLARGYLGAPGLTAARFVASILGPGRMYRTGDLVRRRPDGQYEFVGRADNQVQIRGIRVELGEIEGALASHPAVHTAIAAVQDDVLVAYVYGPDRFETDFLRGYVAERLPRHMVPAVVHALDHLPLTVGGKIDRSALPNWSGGPVTGAAFRTHIEEIVGRLVADVLSLDTIGRDSDFFALGGNSLLATKLVSRIQSALGTRVDVRDVFEHSTVDALARAIDGRDRDCRPALIAVASDDPVPLSPAQQRMWLLNCVDRSAGDNIAFAVELRGSLDVAACVAALQDVAERHAILRTVFVEDGEAPVQVVRSTPPEVPIVDCDDAGRLEAALAALATVGFDLAHEAPIRLALHRSGPDLHTLAVVAHHIALDGLSTVPLTRDFVEAYRARRAGAAPIWTPLDVQFVDYARWHRAALGDPAVPGSRAYSDLAYWRSVLDPAPARVALPADRSRRGADDTSGTTEFAIPVELHSALDKVAREYDATTFMVLHAALVVLLHKLSGSSDVTIGTPVSGRTEPALDELAGMFVGTVALRCDVDPRRSFVDLLARVRHNDIHAFAHAELPFDEVVANLVPERSGAHHPLFQVMLAYENFVPTTFTLPGLEARTRELHSGRSRFDLEVTFREREPEMGETAGLDGMLTYSRGLFDRSTVTRWASWLLRILEVVADDPNAILGAIDLEPASVLDARAGAITTAATSLGELFVQRARECPEATALVWGARRVTYRELDDRSRALAVAMTDAGVGCGDLVALALPRSVDLIAAMVAAVRMGAAYLPLDVTQPHQRLAEILTESRPCLVLTEGAVGTEFPTLRIESIGTCRDSDRVGVVDAPIRSDQVAYVIFTSGSTGTPKGVAVPHAAALALLTNTSAGFAFGPDDVWTMFHSPAFDFSVWEVWGPLATGGRVVIVDPMVARSPHELRELLVGEGVTVVNQTPTAFTQLAAVPGDPDDLSVRLLIFGGEPLAVEPIRDWLELNPKVRAVNMFGITESTVHATWTDVGPDAPEHSVIGAVLPGIGIELLDEYLRPVPQGAIGEIYLGGAQVARGYLHRPGLTAARFVAAADGTIRYRTGDFARIRNDGRLEYRGRADAQLQIRGHRVEPGEIRGALRRIAPVTDAAVLVRDGGLTAFVTSRGDVDERAVIRALRRLLPDYMVPTAVVPVPELPMTPNGKLDVAALTEPMRVQGVSTTSPRNPLEDLVVAVCRDLLATDRVGADDDFFDIGGNSLLATQLAGRLRAVSGVPIDVRDVFENPSVNELARLLEQRAGAPAPIAGPTASIPASARGPLSPAQRRLWFLQRLDPDSTAMNLAFALRFDGALDVTALHAALHDVVARHRVLRTVYPGDDPTQVVIDTPELDLEIVDVPEDAVDEFVRQLAAVPLRLDSEPPIRTRLYRTATDRHHLALVVHHIAVDEWSLTPLLRDLLHAYGCRVSAEPAELPPPAIEYIDYARWRAETADGDLVHWREALAGIDEQCTLPHDRPRTSSTPGRAATVRLTVGAEQAEAFTETARRHRITTFMLVHAALAAVLARHTDRADIVVGTAVAGRGDPALDATVGMFASTVVLRTRVDPAASVTELLDDVRRRDVAAFTHADTPFETIVDEILPTRDALSHPLFQVALSMRRPARTRMEMRGLTVSISPRPAETVQYDLQLTVTEQTESFEFEFTYDRDVYEHDTVAAFAQRMVAFLDAVAGGHSGTVGDIDLLTDAERVELVPARGGRSVPESLWQLLARGAAANRDGVAIAGAETLTYRELVRRAESLAAVLCARGARPGVPVACVLERSVESVVAVWAIARTGGAPVMIDPVNPTRRVEHMLAVSGARIGITSAARSAHLPETVSWLDVAAGAPGDIVEPEALPDHPAYVVFTSGTTGRPKGVVLTVRGLGALAADLVDVFGADPASRMLHVASSGFDMALLEVVVAGASGATLVVADADSYAGAQLTDVLEREQVTHACLTPSVLATLEPRELPWLGTLMLGGEPVSPELVGTWAPGRRLFNGYGPAEATAFATYAGPLTPATRAVIGSPARGIEVVVLDSRLCPVPPGVTGELYLAGDRVATGYMGDPTRTAERFVAGEGGRRWYRTGDLARWVVDGDERPVLEFRGRNDDQVKIRGVRVEPAELDAILVADPDVTHAVTVMRDGDAGKAVLVSYVAPADADVTALHRVLVERLPRYMVPAAVVAVESIPLTVNGKVDLGRLPDPSFDASVPTADPSEELVARVFSDLLGHPVGRFDDFFAAGGDSLLATAAVARLRELAGRDVPLRLLFAEPTVAGLARRMSDETLPGTDPGPVARSRPARIPLSRSQNRMWALRRARGDSAFRPSVRIEFRGPLDADALWAACGDVVDRHEALRTKVETDADGPYAVVGDTASGNGAVRMSLNTKGDGDHILDLILDHLVVDGGSIAVLFRDLVTAYEARLSGTAPSWDPLPLQYADYVLWERERGTDALLDQWRTSLAGFDPAVLPTGRVPVPGPASGATIEFDVDPGVVRRLEQLGARFHATEFMVLHAVLAGVLARLTDHPDVGIAAVVSTRRHQQTAAVVGLFVETLVLRSRLTSAMTMGGLLAQVRDFDVAALDRSGVPFEDVLRAVGASTPQVALAFQDFTPPTVRIGELEVGARELGSSAADFEFGFTFARTADGGYGAVLTFDESRVDSAVARTLADHFATALAVVDADMRVQDLPLTTTGPVDGGRPPRPELLADLFRATVAAHPDRVAVVDGERQLTYRQLDERSDEQARRSSGRRGGDVVPIADIGATRSLERIEKLWAAAKSGHAFGAVTAAAASDGPVSSVDSLAYVIATSGSTGEPKSVGVTHRGLAALAAEARRRYRVGPGDRVLHGYNPAFDAAMLEVLLAHTSGATLVIAPDDVFAGPALRSLLLDAKVTHFLSTPAVLSTLTPDGLPDLRVVASGGESLPAELADTWRTGRVMLDAYGPTESTVVATVGEVDGRGGIGSPIAGTTVVVLDRHLRPVPVGGVGELYLAGEGLARGYLGAAAQTATHFVAGLHDTGRMYRTGDRVQVLPDGRMTFLGRADRQLKIRGMRVEPGQVETVLLRCRSVRQAAVIVRGGALVGFVSGTDISSADVWAQVGRELPAALVPTRVHVVDRIPTTANGKVDATRLTDLADEFATIESARPLTTSEEVVVGAVQEVLGHDVDVDAGFFAVGGHSLAAVEVAARLAAVLRRDVPSRTVLEAPTLAALASRLDEEFDPRPSLLGGTPTPSPMAPAQRRLWLMQVADPGSTAYNVPFVSKLHGNLDADALVTALTDVVERHRPLRTVHPDSERQRVVDAGEFELHVEAEPSAESAVGVRVRELVGRPFDVVTRPPFRVGLFRTADSTWTLAVVAHHIAFDGGSVAPLLRDLELAYEARSRAAAPQFASMPLHYGDFASWQTALLGNLDDPSSVGGRQLDYWSDVLAGMPTGPLDLPADRPRPARPTHRGGVVGTRIGPEVHVALLELARGQGVSTFMVLHAVLAVLLARFSGRNDVTVGSVVDGRPDTRLRDLVGMFVGTVALRTPVDPAEGFTDLLRRVRDIDLGAFANSDIPFDDVVARVAPERNPAHHPVFQILLAHTLGAPTPLGLSGIEVSEHGDGVPPAQFDLAWDVAEHPDGTGVEVRVIHAVDLFETKTVERLLSVWIDLLDQVCADPSIPVGDLRVAAQHPDHPALPAPEPRTLSQILTKSVRRHPDRVALRAGAQQWTYAELDAEAERRAAGFRSRGVGLGDVVPVDAVRGPNWVLDAWALTRIGAAWVPIDPQQPEERRRRLLADALGAAADRGRPGADLAYLLFTSGTTGRPKGVAVTHSGLASLVDLQSRTLGVTHESVVLQVASPTFDAAVFELLSAHAHGGELVCATGSAYAGTDLQDLIESRAITHANLTPSVLRTLQPQDLSRTLTVVAAGEPLPPEVARAWADHRLHNGYGPTECTVGVTCSEVVGRGPVTIGSPLAGVVARVLDGRLHPVPVGVIGELYVGGPGVARGYHAQPGLTAKRFVADPHGATGTRLYRTGDLVREREDGALDYVGRTDEQVQINGVRVEPTEVDAVLSAVDDVATAVTVPGTRPSGEPTLVCYVVPRPGRSIDEDRLLRHARTLLPRHLVPAAVRVIDRIPLTPSGKFDRSALPVPSLDVASASGAEPRGPVERAVADAMARVIGCDDVPRDIGFFELGGTSMGAIRFVGELRADHGYAASVGWLADDDTVAGIARRVVDGGETADPLATLVPLRTVGDGAPLFCVHPVGGLAWCYSGLAEHIGARSLYGVQATGLTSVPNTVAELASRYVDHVTALHPDGPYHLLGWSLGGNVAHEMAVQLRSAGHDVAALVLLDSLPPDVVPDGVPDAGVQQPLQDLSGVDPETVQHVLNVGAALEAAARTHVPSVFDGDALLFVAGDESDRHGLADLWRRHIAGAVVEETLPCSHAEMVSAEALQAIGRILEEPNEGEP</sequence>